<dbReference type="InterPro" id="IPR003594">
    <property type="entry name" value="HATPase_dom"/>
</dbReference>
<proteinExistence type="inferred from homology"/>
<dbReference type="AlphaFoldDB" id="A0A4P7C0W7"/>
<dbReference type="InterPro" id="IPR014790">
    <property type="entry name" value="MutL_C"/>
</dbReference>
<dbReference type="Proteomes" id="UP000294325">
    <property type="component" value="Chromosome"/>
</dbReference>
<dbReference type="GO" id="GO:0005524">
    <property type="term" value="F:ATP binding"/>
    <property type="evidence" value="ECO:0007669"/>
    <property type="project" value="InterPro"/>
</dbReference>
<dbReference type="FunFam" id="3.30.565.10:FF:000003">
    <property type="entry name" value="DNA mismatch repair endonuclease MutL"/>
    <property type="match status" value="1"/>
</dbReference>
<dbReference type="InterPro" id="IPR042120">
    <property type="entry name" value="MutL_C_dimsub"/>
</dbReference>
<keyword evidence="9" id="KW-1185">Reference proteome</keyword>
<accession>A0A4P7C0W7</accession>
<dbReference type="Pfam" id="PF02518">
    <property type="entry name" value="HATPase_c"/>
    <property type="match status" value="1"/>
</dbReference>
<dbReference type="InterPro" id="IPR020568">
    <property type="entry name" value="Ribosomal_Su5_D2-typ_SF"/>
</dbReference>
<dbReference type="SUPFAM" id="SSF55874">
    <property type="entry name" value="ATPase domain of HSP90 chaperone/DNA topoisomerase II/histidine kinase"/>
    <property type="match status" value="1"/>
</dbReference>
<dbReference type="GO" id="GO:0140664">
    <property type="term" value="F:ATP-dependent DNA damage sensor activity"/>
    <property type="evidence" value="ECO:0007669"/>
    <property type="project" value="InterPro"/>
</dbReference>
<dbReference type="Gene3D" id="3.30.1540.20">
    <property type="entry name" value="MutL, C-terminal domain, dimerisation subdomain"/>
    <property type="match status" value="1"/>
</dbReference>
<dbReference type="OrthoDB" id="9763467at2"/>
<dbReference type="GO" id="GO:0016887">
    <property type="term" value="F:ATP hydrolysis activity"/>
    <property type="evidence" value="ECO:0007669"/>
    <property type="project" value="InterPro"/>
</dbReference>
<dbReference type="NCBIfam" id="TIGR00585">
    <property type="entry name" value="mutl"/>
    <property type="match status" value="1"/>
</dbReference>
<protein>
    <recommendedName>
        <fullName evidence="2 5">DNA mismatch repair protein MutL</fullName>
    </recommendedName>
</protein>
<dbReference type="InterPro" id="IPR038973">
    <property type="entry name" value="MutL/Mlh/Pms-like"/>
</dbReference>
<dbReference type="SMART" id="SM00853">
    <property type="entry name" value="MutL_C"/>
    <property type="match status" value="1"/>
</dbReference>
<dbReference type="HAMAP" id="MF_00149">
    <property type="entry name" value="DNA_mis_repair"/>
    <property type="match status" value="1"/>
</dbReference>
<comment type="function">
    <text evidence="5">This protein is involved in the repair of mismatches in DNA. It is required for dam-dependent methyl-directed DNA mismatch repair. May act as a 'molecular matchmaker', a protein that promotes the formation of a stable complex between two or more DNA-binding proteins in an ATP-dependent manner without itself being part of a final effector complex.</text>
</comment>
<dbReference type="PANTHER" id="PTHR10073:SF12">
    <property type="entry name" value="DNA MISMATCH REPAIR PROTEIN MLH1"/>
    <property type="match status" value="1"/>
</dbReference>
<keyword evidence="3 5" id="KW-0227">DNA damage</keyword>
<dbReference type="RefSeq" id="WP_134358524.1">
    <property type="nucleotide sequence ID" value="NZ_CP038033.1"/>
</dbReference>
<dbReference type="EMBL" id="CP038033">
    <property type="protein sequence ID" value="QBQ55259.1"/>
    <property type="molecule type" value="Genomic_DNA"/>
</dbReference>
<dbReference type="GO" id="GO:0004519">
    <property type="term" value="F:endonuclease activity"/>
    <property type="evidence" value="ECO:0007669"/>
    <property type="project" value="UniProtKB-KW"/>
</dbReference>
<dbReference type="KEGG" id="nwr:E3U44_12610"/>
<evidence type="ECO:0000259" key="7">
    <source>
        <dbReference type="SMART" id="SM01340"/>
    </source>
</evidence>
<dbReference type="Pfam" id="PF01119">
    <property type="entry name" value="DNA_mis_repair"/>
    <property type="match status" value="1"/>
</dbReference>
<dbReference type="InterPro" id="IPR002099">
    <property type="entry name" value="MutL/Mlh/PMS"/>
</dbReference>
<sequence>MTIRLLSPQVQQCIAAGEVVARPASVLKELMENALDAGAETVRVKVQEGGRRLIQVIDDGSGLAATDVPLAFERFATSKIVQVEDLAAVRSFGFRGEALGSIASVSRLRFLSRKKGTLLGTEARLESGRMLSLQEMGAPVGTRVEVWDLFYNTPARQKFLRSLRTEYGHILNAFTRFALAFPEKHFTLTMDGRELHVLPPATRVDRITTLLGQQAAAHLEEFHATGSWGRLGGFVIATETRVRSPLYLFVNCRPVRNVALYRAIRDGLQEAGSTVLLFLDIHPSQVDVNVHPAKAEVRFRDEQALYEQLRFALKQRTLPWQTQNERVAEEESAYGTSQGFRLLGQVENTFLVTLAEGQIYLLDQHAAEERVLYERLQQGKVQRRELVAPQVVTLSLEERAFVEDHREALESCGFIVEPLGPQALALRAIPDFLSPPQSGLIFSRLLPRVRSQREDFQQALSCLGAIKAGESLAPEAQERLLNAWIQTEHPHACAHNRPVYFRLSLDEVRRKVGRTGLSCEFDTPSG</sequence>
<gene>
    <name evidence="5 8" type="primary">mutL</name>
    <name evidence="8" type="ORF">E3U44_12610</name>
</gene>
<dbReference type="GO" id="GO:0032300">
    <property type="term" value="C:mismatch repair complex"/>
    <property type="evidence" value="ECO:0007669"/>
    <property type="project" value="InterPro"/>
</dbReference>
<evidence type="ECO:0000256" key="3">
    <source>
        <dbReference type="ARBA" id="ARBA00022763"/>
    </source>
</evidence>
<dbReference type="Pfam" id="PF08676">
    <property type="entry name" value="MutL_C"/>
    <property type="match status" value="1"/>
</dbReference>
<dbReference type="GO" id="GO:0030983">
    <property type="term" value="F:mismatched DNA binding"/>
    <property type="evidence" value="ECO:0007669"/>
    <property type="project" value="InterPro"/>
</dbReference>
<feature type="domain" description="DNA mismatch repair protein S5" evidence="7">
    <location>
        <begin position="207"/>
        <end position="314"/>
    </location>
</feature>
<evidence type="ECO:0000313" key="8">
    <source>
        <dbReference type="EMBL" id="QBQ55259.1"/>
    </source>
</evidence>
<dbReference type="CDD" id="cd00782">
    <property type="entry name" value="MutL_Trans"/>
    <property type="match status" value="1"/>
</dbReference>
<keyword evidence="4 5" id="KW-0234">DNA repair</keyword>
<dbReference type="Gene3D" id="3.30.1370.100">
    <property type="entry name" value="MutL, C-terminal domain, regulatory subdomain"/>
    <property type="match status" value="1"/>
</dbReference>
<dbReference type="Gene3D" id="3.30.565.10">
    <property type="entry name" value="Histidine kinase-like ATPase, C-terminal domain"/>
    <property type="match status" value="1"/>
</dbReference>
<dbReference type="InterPro" id="IPR020667">
    <property type="entry name" value="DNA_mismatch_repair_MutL"/>
</dbReference>
<keyword evidence="8" id="KW-0255">Endonuclease</keyword>
<organism evidence="8 9">
    <name type="scientific">Nitrosococcus wardiae</name>
    <dbReference type="NCBI Taxonomy" id="1814290"/>
    <lineage>
        <taxon>Bacteria</taxon>
        <taxon>Pseudomonadati</taxon>
        <taxon>Pseudomonadota</taxon>
        <taxon>Gammaproteobacteria</taxon>
        <taxon>Chromatiales</taxon>
        <taxon>Chromatiaceae</taxon>
        <taxon>Nitrosococcus</taxon>
    </lineage>
</organism>
<dbReference type="CDD" id="cd16926">
    <property type="entry name" value="HATPase_MutL-MLH-PMS-like"/>
    <property type="match status" value="1"/>
</dbReference>
<dbReference type="SUPFAM" id="SSF54211">
    <property type="entry name" value="Ribosomal protein S5 domain 2-like"/>
    <property type="match status" value="1"/>
</dbReference>
<comment type="similarity">
    <text evidence="1 5">Belongs to the DNA mismatch repair MutL/HexB family.</text>
</comment>
<dbReference type="InterPro" id="IPR037198">
    <property type="entry name" value="MutL_C_sf"/>
</dbReference>
<keyword evidence="8" id="KW-0378">Hydrolase</keyword>
<evidence type="ECO:0000256" key="5">
    <source>
        <dbReference type="HAMAP-Rule" id="MF_00149"/>
    </source>
</evidence>
<dbReference type="PANTHER" id="PTHR10073">
    <property type="entry name" value="DNA MISMATCH REPAIR PROTEIN MLH, PMS, MUTL"/>
    <property type="match status" value="1"/>
</dbReference>
<dbReference type="InterPro" id="IPR042121">
    <property type="entry name" value="MutL_C_regsub"/>
</dbReference>
<dbReference type="SMART" id="SM01340">
    <property type="entry name" value="DNA_mis_repair"/>
    <property type="match status" value="1"/>
</dbReference>
<evidence type="ECO:0000256" key="4">
    <source>
        <dbReference type="ARBA" id="ARBA00023204"/>
    </source>
</evidence>
<feature type="domain" description="MutL C-terminal dimerisation" evidence="6">
    <location>
        <begin position="342"/>
        <end position="472"/>
    </location>
</feature>
<dbReference type="InterPro" id="IPR014721">
    <property type="entry name" value="Ribsml_uS5_D2-typ_fold_subgr"/>
</dbReference>
<dbReference type="SUPFAM" id="SSF118116">
    <property type="entry name" value="DNA mismatch repair protein MutL"/>
    <property type="match status" value="1"/>
</dbReference>
<evidence type="ECO:0000259" key="6">
    <source>
        <dbReference type="SMART" id="SM00853"/>
    </source>
</evidence>
<dbReference type="GO" id="GO:0006298">
    <property type="term" value="P:mismatch repair"/>
    <property type="evidence" value="ECO:0007669"/>
    <property type="project" value="UniProtKB-UniRule"/>
</dbReference>
<evidence type="ECO:0000256" key="1">
    <source>
        <dbReference type="ARBA" id="ARBA00006082"/>
    </source>
</evidence>
<dbReference type="InterPro" id="IPR014762">
    <property type="entry name" value="DNA_mismatch_repair_CS"/>
</dbReference>
<keyword evidence="8" id="KW-0540">Nuclease</keyword>
<name>A0A4P7C0W7_9GAMM</name>
<dbReference type="InterPro" id="IPR036890">
    <property type="entry name" value="HATPase_C_sf"/>
</dbReference>
<dbReference type="PROSITE" id="PS00058">
    <property type="entry name" value="DNA_MISMATCH_REPAIR_1"/>
    <property type="match status" value="1"/>
</dbReference>
<reference evidence="8 9" key="1">
    <citation type="submission" date="2019-03" db="EMBL/GenBank/DDBJ databases">
        <title>The genome sequence of Nitrosococcus wardiae strain D1FHST reveals the archetypal metabolic capacity of ammonia-oxidizing Gammaproteobacteria.</title>
        <authorList>
            <person name="Wang L."/>
            <person name="Lim C.K."/>
            <person name="Hanson T.E."/>
            <person name="Dang H."/>
            <person name="Klotz M.G."/>
        </authorList>
    </citation>
    <scope>NUCLEOTIDE SEQUENCE [LARGE SCALE GENOMIC DNA]</scope>
    <source>
        <strain evidence="8 9">D1FHS</strain>
    </source>
</reference>
<dbReference type="Gene3D" id="3.30.230.10">
    <property type="match status" value="1"/>
</dbReference>
<evidence type="ECO:0000256" key="2">
    <source>
        <dbReference type="ARBA" id="ARBA00021975"/>
    </source>
</evidence>
<dbReference type="InterPro" id="IPR013507">
    <property type="entry name" value="DNA_mismatch_S5_2-like"/>
</dbReference>
<evidence type="ECO:0000313" key="9">
    <source>
        <dbReference type="Proteomes" id="UP000294325"/>
    </source>
</evidence>